<evidence type="ECO:0000256" key="1">
    <source>
        <dbReference type="SAM" id="SignalP"/>
    </source>
</evidence>
<dbReference type="AlphaFoldDB" id="A0A7W7KTL6"/>
<organism evidence="2 3">
    <name type="scientific">Pseudomonas nitroreducens</name>
    <dbReference type="NCBI Taxonomy" id="46680"/>
    <lineage>
        <taxon>Bacteria</taxon>
        <taxon>Pseudomonadati</taxon>
        <taxon>Pseudomonadota</taxon>
        <taxon>Gammaproteobacteria</taxon>
        <taxon>Pseudomonadales</taxon>
        <taxon>Pseudomonadaceae</taxon>
        <taxon>Pseudomonas</taxon>
    </lineage>
</organism>
<keyword evidence="1" id="KW-0732">Signal</keyword>
<gene>
    <name evidence="2" type="ORF">HNP46_007198</name>
</gene>
<dbReference type="Proteomes" id="UP000566995">
    <property type="component" value="Unassembled WGS sequence"/>
</dbReference>
<proteinExistence type="predicted"/>
<protein>
    <submittedName>
        <fullName evidence="2">Uncharacterized protein</fullName>
    </submittedName>
</protein>
<comment type="caution">
    <text evidence="2">The sequence shown here is derived from an EMBL/GenBank/DDBJ whole genome shotgun (WGS) entry which is preliminary data.</text>
</comment>
<sequence length="149" mass="15965">MRNTLLIASALAAVSISTAHAGTYEWTSGWGQGITEHIVDDGNGNGLNISCSSEDDQAVKAYASIRGKEYSSESEQGFDVIVDGTTFSNPFFTDCRACGANFPGFWAALRKVNNLQISANGQTVKLPTKNIAKVLRPLNSKENACKSAW</sequence>
<evidence type="ECO:0000313" key="3">
    <source>
        <dbReference type="Proteomes" id="UP000566995"/>
    </source>
</evidence>
<reference evidence="2 3" key="1">
    <citation type="submission" date="2020-08" db="EMBL/GenBank/DDBJ databases">
        <title>Functional genomics of gut bacteria from endangered species of beetles.</title>
        <authorList>
            <person name="Carlos-Shanley C."/>
        </authorList>
    </citation>
    <scope>NUCLEOTIDE SEQUENCE [LARGE SCALE GENOMIC DNA]</scope>
    <source>
        <strain evidence="2 3">S00179</strain>
    </source>
</reference>
<feature type="signal peptide" evidence="1">
    <location>
        <begin position="1"/>
        <end position="21"/>
    </location>
</feature>
<accession>A0A7W7KTL6</accession>
<feature type="chain" id="PRO_5030510895" evidence="1">
    <location>
        <begin position="22"/>
        <end position="149"/>
    </location>
</feature>
<dbReference type="EMBL" id="JACHLI010000074">
    <property type="protein sequence ID" value="MBB4868275.1"/>
    <property type="molecule type" value="Genomic_DNA"/>
</dbReference>
<name>A0A7W7KTL6_PSENT</name>
<dbReference type="RefSeq" id="WP_184598969.1">
    <property type="nucleotide sequence ID" value="NZ_JACHLI010000074.1"/>
</dbReference>
<evidence type="ECO:0000313" key="2">
    <source>
        <dbReference type="EMBL" id="MBB4868275.1"/>
    </source>
</evidence>